<dbReference type="Proteomes" id="UP000005341">
    <property type="component" value="Unassembled WGS sequence"/>
</dbReference>
<dbReference type="AlphaFoldDB" id="A0A828PGN7"/>
<proteinExistence type="predicted"/>
<evidence type="ECO:0000313" key="2">
    <source>
        <dbReference type="EMBL" id="EFM90871.1"/>
    </source>
</evidence>
<organism evidence="2 3">
    <name type="scientific">Actinobacillus pleuropneumoniae serovar 6 str. Femo</name>
    <dbReference type="NCBI Taxonomy" id="754256"/>
    <lineage>
        <taxon>Bacteria</taxon>
        <taxon>Pseudomonadati</taxon>
        <taxon>Pseudomonadota</taxon>
        <taxon>Gammaproteobacteria</taxon>
        <taxon>Pasteurellales</taxon>
        <taxon>Pasteurellaceae</taxon>
        <taxon>Actinobacillus</taxon>
    </lineage>
</organism>
<accession>A0A828PGN7</accession>
<dbReference type="EMBL" id="ADOG01000042">
    <property type="protein sequence ID" value="EFM90871.1"/>
    <property type="molecule type" value="Genomic_DNA"/>
</dbReference>
<gene>
    <name evidence="2" type="ORF">appser6_22030</name>
</gene>
<evidence type="ECO:0000313" key="3">
    <source>
        <dbReference type="Proteomes" id="UP000005341"/>
    </source>
</evidence>
<sequence>MNTNGAYSYADLGYPPEYDLEVEYDEEERKFLTMEEQILTLLRDNGFGKFADEIEYSRPENISKRLNHKSLTKRDVKHRPRYRVTK</sequence>
<evidence type="ECO:0000256" key="1">
    <source>
        <dbReference type="SAM" id="MobiDB-lite"/>
    </source>
</evidence>
<comment type="caution">
    <text evidence="2">The sequence shown here is derived from an EMBL/GenBank/DDBJ whole genome shotgun (WGS) entry which is preliminary data.</text>
</comment>
<reference evidence="2 3" key="1">
    <citation type="journal article" date="2010" name="J. Bacteriol.">
        <title>Comparative genomic characterization of Actinobacillus pleuropneumoniae.</title>
        <authorList>
            <person name="Xu Z."/>
            <person name="Chen X."/>
            <person name="Li L."/>
            <person name="Li T."/>
            <person name="Wang S."/>
            <person name="Chen H."/>
            <person name="Zhou R."/>
        </authorList>
    </citation>
    <scope>NUCLEOTIDE SEQUENCE [LARGE SCALE GENOMIC DNA]</scope>
    <source>
        <strain evidence="2 3">Femo</strain>
    </source>
</reference>
<feature type="region of interest" description="Disordered" evidence="1">
    <location>
        <begin position="65"/>
        <end position="86"/>
    </location>
</feature>
<protein>
    <submittedName>
        <fullName evidence="2">Uncharacterized protein</fullName>
    </submittedName>
</protein>
<name>A0A828PGN7_ACTPL</name>
<dbReference type="RefSeq" id="WP_005609475.1">
    <property type="nucleotide sequence ID" value="NZ_ADOG01000042.1"/>
</dbReference>